<reference evidence="2 3" key="1">
    <citation type="journal article" date="2020" name="Fungal Divers.">
        <title>Resolving the Mortierellaceae phylogeny through synthesis of multi-gene phylogenetics and phylogenomics.</title>
        <authorList>
            <person name="Vandepol N."/>
            <person name="Liber J."/>
            <person name="Desiro A."/>
            <person name="Na H."/>
            <person name="Kennedy M."/>
            <person name="Barry K."/>
            <person name="Grigoriev I.V."/>
            <person name="Miller A.N."/>
            <person name="O'Donnell K."/>
            <person name="Stajich J.E."/>
            <person name="Bonito G."/>
        </authorList>
    </citation>
    <scope>NUCLEOTIDE SEQUENCE [LARGE SCALE GENOMIC DNA]</scope>
    <source>
        <strain evidence="2 3">AD045</strain>
    </source>
</reference>
<dbReference type="Proteomes" id="UP001194696">
    <property type="component" value="Unassembled WGS sequence"/>
</dbReference>
<organism evidence="2 3">
    <name type="scientific">Linnemannia gamsii</name>
    <dbReference type="NCBI Taxonomy" id="64522"/>
    <lineage>
        <taxon>Eukaryota</taxon>
        <taxon>Fungi</taxon>
        <taxon>Fungi incertae sedis</taxon>
        <taxon>Mucoromycota</taxon>
        <taxon>Mortierellomycotina</taxon>
        <taxon>Mortierellomycetes</taxon>
        <taxon>Mortierellales</taxon>
        <taxon>Mortierellaceae</taxon>
        <taxon>Linnemannia</taxon>
    </lineage>
</organism>
<feature type="compositionally biased region" description="Basic and acidic residues" evidence="1">
    <location>
        <begin position="26"/>
        <end position="45"/>
    </location>
</feature>
<dbReference type="EMBL" id="JAAAIM010001665">
    <property type="protein sequence ID" value="KAG0276651.1"/>
    <property type="molecule type" value="Genomic_DNA"/>
</dbReference>
<protein>
    <submittedName>
        <fullName evidence="2">Uncharacterized protein</fullName>
    </submittedName>
</protein>
<evidence type="ECO:0000313" key="2">
    <source>
        <dbReference type="EMBL" id="KAG0276651.1"/>
    </source>
</evidence>
<dbReference type="Gene3D" id="1.25.40.480">
    <property type="match status" value="1"/>
</dbReference>
<sequence>MRQRRLKEKIRAADLRVKEQDRMDNKLEYVLDGDKGSQSHREKTPEPVAYKSEEDEFPCSMTTVDLIDLASAISTLGSKLEMVQPEGLRPSDIAKARAGESNLHQDGDMMDLRTEEDELGDTPMEESSDALLSQVPTSQRSILLWDDLRLLVEASTSISEREQGLVNMAVSDLGLERLDDGVLNRLCIDEIFVQDKVGQTDQKDRIMDENEEAEQISSTGAAQLSYQSSLFLLRVLFYRKASDLSSQPSRLFLDALLHAGKAHGRAIIDGVVLPLARDYTNFSKPASELVQKVLKEQTSASLIHFIRYAILFLNKNNKQKNSRLSLKKQTNKL</sequence>
<feature type="region of interest" description="Disordered" evidence="1">
    <location>
        <begin position="26"/>
        <end position="52"/>
    </location>
</feature>
<accession>A0ABQ7JJY3</accession>
<proteinExistence type="predicted"/>
<evidence type="ECO:0000256" key="1">
    <source>
        <dbReference type="SAM" id="MobiDB-lite"/>
    </source>
</evidence>
<comment type="caution">
    <text evidence="2">The sequence shown here is derived from an EMBL/GenBank/DDBJ whole genome shotgun (WGS) entry which is preliminary data.</text>
</comment>
<keyword evidence="3" id="KW-1185">Reference proteome</keyword>
<evidence type="ECO:0000313" key="3">
    <source>
        <dbReference type="Proteomes" id="UP001194696"/>
    </source>
</evidence>
<name>A0ABQ7JJY3_9FUNG</name>
<gene>
    <name evidence="2" type="ORF">BGZ96_003198</name>
</gene>